<dbReference type="FunFam" id="3.40.50.880:FF:000072">
    <property type="entry name" value="Aminodeoxychorismate synthase, chloroplastic"/>
    <property type="match status" value="1"/>
</dbReference>
<comment type="pathway">
    <text evidence="3">Cofactor biosynthesis; tetrahydrofolate biosynthesis; 4-aminobenzoate from chorismate: step 1/2.</text>
</comment>
<dbReference type="NCBIfam" id="TIGR00553">
    <property type="entry name" value="pabB"/>
    <property type="match status" value="1"/>
</dbReference>
<evidence type="ECO:0000256" key="8">
    <source>
        <dbReference type="ARBA" id="ARBA00022679"/>
    </source>
</evidence>
<comment type="subcellular location">
    <subcellularLocation>
        <location evidence="2">Plastid</location>
        <location evidence="2">Chloroplast</location>
    </subcellularLocation>
</comment>
<accession>A0AAV1VUS2</accession>
<proteinExistence type="inferred from homology"/>
<evidence type="ECO:0000256" key="11">
    <source>
        <dbReference type="ARBA" id="ARBA00022962"/>
    </source>
</evidence>
<organism evidence="20 21">
    <name type="scientific">Lupinus luteus</name>
    <name type="common">European yellow lupine</name>
    <dbReference type="NCBI Taxonomy" id="3873"/>
    <lineage>
        <taxon>Eukaryota</taxon>
        <taxon>Viridiplantae</taxon>
        <taxon>Streptophyta</taxon>
        <taxon>Embryophyta</taxon>
        <taxon>Tracheophyta</taxon>
        <taxon>Spermatophyta</taxon>
        <taxon>Magnoliopsida</taxon>
        <taxon>eudicotyledons</taxon>
        <taxon>Gunneridae</taxon>
        <taxon>Pentapetalae</taxon>
        <taxon>rosids</taxon>
        <taxon>fabids</taxon>
        <taxon>Fabales</taxon>
        <taxon>Fabaceae</taxon>
        <taxon>Papilionoideae</taxon>
        <taxon>50 kb inversion clade</taxon>
        <taxon>genistoids sensu lato</taxon>
        <taxon>core genistoids</taxon>
        <taxon>Genisteae</taxon>
        <taxon>Lupinus</taxon>
    </lineage>
</organism>
<keyword evidence="6" id="KW-0150">Chloroplast</keyword>
<evidence type="ECO:0000256" key="5">
    <source>
        <dbReference type="ARBA" id="ARBA00013139"/>
    </source>
</evidence>
<keyword evidence="9" id="KW-0289">Folate biosynthesis</keyword>
<feature type="domain" description="Glutamine amidotransferase" evidence="17">
    <location>
        <begin position="83"/>
        <end position="245"/>
    </location>
</feature>
<evidence type="ECO:0000256" key="15">
    <source>
        <dbReference type="ARBA" id="ARBA00060092"/>
    </source>
</evidence>
<keyword evidence="11" id="KW-0315">Glutamine amidotransferase</keyword>
<dbReference type="Proteomes" id="UP001497480">
    <property type="component" value="Unassembled WGS sequence"/>
</dbReference>
<dbReference type="CDD" id="cd01743">
    <property type="entry name" value="GATase1_Anthranilate_Synthase"/>
    <property type="match status" value="1"/>
</dbReference>
<comment type="caution">
    <text evidence="20">The sequence shown here is derived from an EMBL/GenBank/DDBJ whole genome shotgun (WGS) entry which is preliminary data.</text>
</comment>
<comment type="catalytic activity">
    <reaction evidence="1">
        <text>chorismate + L-glutamine = 4-amino-4-deoxychorismate + L-glutamate</text>
        <dbReference type="Rhea" id="RHEA:11672"/>
        <dbReference type="ChEBI" id="CHEBI:29748"/>
        <dbReference type="ChEBI" id="CHEBI:29985"/>
        <dbReference type="ChEBI" id="CHEBI:58359"/>
        <dbReference type="ChEBI" id="CHEBI:58406"/>
        <dbReference type="EC" id="2.6.1.85"/>
    </reaction>
</comment>
<evidence type="ECO:0000259" key="19">
    <source>
        <dbReference type="Pfam" id="PF04715"/>
    </source>
</evidence>
<dbReference type="GO" id="GO:0046656">
    <property type="term" value="P:folic acid biosynthetic process"/>
    <property type="evidence" value="ECO:0007669"/>
    <property type="project" value="UniProtKB-KW"/>
</dbReference>
<dbReference type="EC" id="2.6.1.85" evidence="5"/>
<dbReference type="Gene3D" id="3.60.120.10">
    <property type="entry name" value="Anthranilate synthase"/>
    <property type="match status" value="1"/>
</dbReference>
<dbReference type="Pfam" id="PF00117">
    <property type="entry name" value="GATase"/>
    <property type="match status" value="2"/>
</dbReference>
<evidence type="ECO:0000256" key="4">
    <source>
        <dbReference type="ARBA" id="ARBA00005970"/>
    </source>
</evidence>
<dbReference type="InterPro" id="IPR029062">
    <property type="entry name" value="Class_I_gatase-like"/>
</dbReference>
<dbReference type="GO" id="GO:0046820">
    <property type="term" value="F:4-amino-4-deoxychorismate synthase activity"/>
    <property type="evidence" value="ECO:0007669"/>
    <property type="project" value="UniProtKB-EC"/>
</dbReference>
<keyword evidence="8" id="KW-0808">Transferase</keyword>
<dbReference type="EMBL" id="CAXHTB010000001">
    <property type="protein sequence ID" value="CAL0300627.1"/>
    <property type="molecule type" value="Genomic_DNA"/>
</dbReference>
<dbReference type="GO" id="GO:0000162">
    <property type="term" value="P:L-tryptophan biosynthetic process"/>
    <property type="evidence" value="ECO:0007669"/>
    <property type="project" value="TreeGrafter"/>
</dbReference>
<evidence type="ECO:0000256" key="6">
    <source>
        <dbReference type="ARBA" id="ARBA00022528"/>
    </source>
</evidence>
<dbReference type="InterPro" id="IPR019999">
    <property type="entry name" value="Anth_synth_I-like"/>
</dbReference>
<evidence type="ECO:0000256" key="13">
    <source>
        <dbReference type="ARBA" id="ARBA00031329"/>
    </source>
</evidence>
<feature type="domain" description="Glutamine amidotransferase" evidence="17">
    <location>
        <begin position="275"/>
        <end position="316"/>
    </location>
</feature>
<name>A0AAV1VUS2_LUPLU</name>
<evidence type="ECO:0000256" key="7">
    <source>
        <dbReference type="ARBA" id="ARBA00022640"/>
    </source>
</evidence>
<dbReference type="PANTHER" id="PTHR11236">
    <property type="entry name" value="AMINOBENZOATE/ANTHRANILATE SYNTHASE"/>
    <property type="match status" value="1"/>
</dbReference>
<gene>
    <name evidence="20" type="ORF">LLUT_LOCUS1687</name>
</gene>
<evidence type="ECO:0000256" key="10">
    <source>
        <dbReference type="ARBA" id="ARBA00022946"/>
    </source>
</evidence>
<evidence type="ECO:0000256" key="14">
    <source>
        <dbReference type="ARBA" id="ARBA00031904"/>
    </source>
</evidence>
<reference evidence="20 21" key="1">
    <citation type="submission" date="2024-03" db="EMBL/GenBank/DDBJ databases">
        <authorList>
            <person name="Martinez-Hernandez J."/>
        </authorList>
    </citation>
    <scope>NUCLEOTIDE SEQUENCE [LARGE SCALE GENOMIC DNA]</scope>
</reference>
<dbReference type="Pfam" id="PF00425">
    <property type="entry name" value="Chorismate_bind"/>
    <property type="match status" value="1"/>
</dbReference>
<dbReference type="PRINTS" id="PR00099">
    <property type="entry name" value="CPSGATASE"/>
</dbReference>
<dbReference type="PRINTS" id="PR00096">
    <property type="entry name" value="GATASE"/>
</dbReference>
<evidence type="ECO:0000256" key="9">
    <source>
        <dbReference type="ARBA" id="ARBA00022909"/>
    </source>
</evidence>
<keyword evidence="10" id="KW-0809">Transit peptide</keyword>
<evidence type="ECO:0000256" key="12">
    <source>
        <dbReference type="ARBA" id="ARBA00023268"/>
    </source>
</evidence>
<dbReference type="GO" id="GO:0009507">
    <property type="term" value="C:chloroplast"/>
    <property type="evidence" value="ECO:0007669"/>
    <property type="project" value="UniProtKB-SubCell"/>
</dbReference>
<feature type="domain" description="Anthranilate synthase component I N-terminal" evidence="19">
    <location>
        <begin position="426"/>
        <end position="570"/>
    </location>
</feature>
<evidence type="ECO:0000259" key="17">
    <source>
        <dbReference type="Pfam" id="PF00117"/>
    </source>
</evidence>
<dbReference type="InterPro" id="IPR005801">
    <property type="entry name" value="ADC_synthase"/>
</dbReference>
<dbReference type="InterPro" id="IPR006805">
    <property type="entry name" value="Anth_synth_I_N"/>
</dbReference>
<evidence type="ECO:0000256" key="3">
    <source>
        <dbReference type="ARBA" id="ARBA00005009"/>
    </source>
</evidence>
<comment type="similarity">
    <text evidence="4">In the C-terminal section; belongs to the anthranilate synthase component I family.</text>
</comment>
<dbReference type="PRINTS" id="PR00097">
    <property type="entry name" value="ANTSNTHASEII"/>
</dbReference>
<dbReference type="SUPFAM" id="SSF56322">
    <property type="entry name" value="ADC synthase"/>
    <property type="match status" value="1"/>
</dbReference>
<evidence type="ECO:0000256" key="16">
    <source>
        <dbReference type="ARBA" id="ARBA00078510"/>
    </source>
</evidence>
<evidence type="ECO:0000256" key="1">
    <source>
        <dbReference type="ARBA" id="ARBA00001000"/>
    </source>
</evidence>
<dbReference type="Pfam" id="PF04715">
    <property type="entry name" value="Anth_synt_I_N"/>
    <property type="match status" value="1"/>
</dbReference>
<dbReference type="PROSITE" id="PS51273">
    <property type="entry name" value="GATASE_TYPE_1"/>
    <property type="match status" value="1"/>
</dbReference>
<feature type="domain" description="Chorismate-utilising enzyme C-terminal" evidence="18">
    <location>
        <begin position="625"/>
        <end position="882"/>
    </location>
</feature>
<dbReference type="AlphaFoldDB" id="A0AAV1VUS2"/>
<dbReference type="InterPro" id="IPR005802">
    <property type="entry name" value="ADC_synth_comp_1"/>
</dbReference>
<keyword evidence="21" id="KW-1185">Reference proteome</keyword>
<sequence length="894" mass="99558">MQFSLSSLSSELTRSTNVNLFLLRPSIRVSRSNNNADIQVPNCDRRRSAGISCQLIQSPLQDSFDRKERVYAPLRKSGTVRTLLIDNYDSYTYNIYQELYVINGVPPVVIHNNDWTWEELSHYLYEENAFDNVIISPGPGSPACPDDIGICLQVLLKCWDIPVLGVCLGHQALGYAHGAQVVHAAEPIHGRLSEVEHNGSELFDDIPSGRNSGFKVVRYHSLVLDPESLPEELIPIAWSSPTSTLPYIGSNDSDNIFVDSLLAKLGNGSSNLSDSGKTKSSRMIMGIKHSSRPHYGVQFHPESIATCYGSQIFKNFKEITNDYWSSYDKQNHAHSYARRQVSSASRLFTEAPKSIGSEYNAVDQLNRVGSGDWPLVHNNAETFIKANANPAGTSYKSLKLKWKKFSGLASKVGGAKRIFSELFGHDAENTFWLDSSSTEKERARFSFMGGSGGPLWKQLIFRLSDHSDGGSKGGGYLSTEDSQGSKEKIYLEEGFLDFLNKELQSYHYDEKDYEGLPFEFHGGYVGYLGYDLKVECGVTSNRHKSKTPDASFFFADNLVAIDHNNDDVYLLALREGNSSITQWLDDVEEKLLRLNSTVPTEVDRQQSYPLSSSSSKSGFVAEKSKEQYIEDVKKCQNYIKDGESYELCLTTQIRKPIEELHSLGLYLHLRERNPAPFAAWLNFSNENLSICSSSPERFLQLDRNGVLEAKPIKGTVARGATIEEDEQLKLSLLFSEKNQAENLMIVDLLRNDLGRVSEPGSVHVPNIMDIESYSTVHTMVSTIRGKKRSDVSPVECVIAAFPGGSMTGAPKLRSMEILDSLENCSRGIYSGCIGYFSYNQTFDLNIVIRTVVIHEGEASVAAGGAIVSLSDPELEYEEMILKTKAPSKAVIHFD</sequence>
<evidence type="ECO:0000259" key="18">
    <source>
        <dbReference type="Pfam" id="PF00425"/>
    </source>
</evidence>
<keyword evidence="7" id="KW-0934">Plastid</keyword>
<evidence type="ECO:0000313" key="20">
    <source>
        <dbReference type="EMBL" id="CAL0300627.1"/>
    </source>
</evidence>
<dbReference type="PANTHER" id="PTHR11236:SF18">
    <property type="entry name" value="AMINODEOXYCHORISMATE SYNTHASE"/>
    <property type="match status" value="1"/>
</dbReference>
<dbReference type="InterPro" id="IPR006221">
    <property type="entry name" value="TrpG/PapA_dom"/>
</dbReference>
<protein>
    <recommendedName>
        <fullName evidence="5">aminodeoxychorismate synthase</fullName>
        <ecNumber evidence="5">2.6.1.85</ecNumber>
    </recommendedName>
    <alternativeName>
        <fullName evidence="13 16">Para-aminobenzoate synthase</fullName>
    </alternativeName>
    <alternativeName>
        <fullName evidence="14">p-aminobenzoic acid synthase</fullName>
    </alternativeName>
</protein>
<dbReference type="InterPro" id="IPR015890">
    <property type="entry name" value="Chorismate_C"/>
</dbReference>
<dbReference type="SUPFAM" id="SSF52317">
    <property type="entry name" value="Class I glutamine amidotransferase-like"/>
    <property type="match status" value="1"/>
</dbReference>
<dbReference type="InterPro" id="IPR017926">
    <property type="entry name" value="GATASE"/>
</dbReference>
<keyword evidence="12" id="KW-0511">Multifunctional enzyme</keyword>
<dbReference type="GO" id="GO:0008153">
    <property type="term" value="P:4-aminobenzoate biosynthetic process"/>
    <property type="evidence" value="ECO:0007669"/>
    <property type="project" value="TreeGrafter"/>
</dbReference>
<dbReference type="Gene3D" id="3.40.50.880">
    <property type="match status" value="1"/>
</dbReference>
<evidence type="ECO:0000313" key="21">
    <source>
        <dbReference type="Proteomes" id="UP001497480"/>
    </source>
</evidence>
<evidence type="ECO:0000256" key="2">
    <source>
        <dbReference type="ARBA" id="ARBA00004229"/>
    </source>
</evidence>
<comment type="function">
    <text evidence="15">Bifunctional enzyme that catalyzes the biosynthesis of 4-amino-4-deoxychorismate (ADC) from chorismate and glutamine. In the first step, a glutamine amidotransferase generates ammonia that is channelled between the binding sites of glutamine and chorismate and used along with chorismate in the second step, catalyzed by aminodeoxychorismate synthase, to produce ADC. Required for the synthesis of 4-aminobenzoate (PABA), an important component in tetrahydrofolate biosynthesis. Does not possess ADC lyase activity.</text>
</comment>